<comment type="caution">
    <text evidence="2">The sequence shown here is derived from an EMBL/GenBank/DDBJ whole genome shotgun (WGS) entry which is preliminary data.</text>
</comment>
<keyword evidence="1" id="KW-0175">Coiled coil</keyword>
<sequence>MAKHDLSREELFALVWERPTSEIATELGISDVAVGKLCEKLQVPKPPRGYWARMEAGQTPRRPALKAFREELEAKRKSRIQARTAGQFTELQLKFVNAALDELRKRGVEHHVDTSRLRHVLHLDQDVAAQVLLWIQSQAQKWAQNGRVGVNWGPSVRTSVGKLVERLMLLARPQLLTFETEGKRHSFSAPGPVVFVRWTSELQTRIATLAAIARDQNLSHVVQPLSAADHAWSSNHLYQPEADFIVNSYLCISPEAAWIEWYRRSWREENQPERHSTSKIKLRDVMPIDFLDGEEDRVLPPAIAEAKVKPYQARLQALDEAERIHEMITNAAYAMDRSVPDEVLAMADRIWFGAERPFRAARDAFAHIETDLERWEQQIEAERSQLAQAVLGVRPGDIIVSQQNGAFVRISAESVSLYSTDKHVTFLLSGRRFRKDGTLGKMNETMSFVVDRVQNDESQR</sequence>
<dbReference type="EMBL" id="JAODYY010000003">
    <property type="protein sequence ID" value="MDH0123865.1"/>
    <property type="molecule type" value="Genomic_DNA"/>
</dbReference>
<evidence type="ECO:0000313" key="2">
    <source>
        <dbReference type="EMBL" id="MDH0123865.1"/>
    </source>
</evidence>
<dbReference type="AlphaFoldDB" id="A0AA42KRP2"/>
<feature type="coiled-coil region" evidence="1">
    <location>
        <begin position="365"/>
        <end position="392"/>
    </location>
</feature>
<reference evidence="2" key="1">
    <citation type="submission" date="2022-09" db="EMBL/GenBank/DDBJ databases">
        <title>Intensive care unit water sources are persistently colonized with multi-drug resistant bacteria and are the site of extensive horizontal gene transfer of antibiotic resistance genes.</title>
        <authorList>
            <person name="Diorio-Toth L."/>
        </authorList>
    </citation>
    <scope>NUCLEOTIDE SEQUENCE</scope>
    <source>
        <strain evidence="2">GD04153</strain>
    </source>
</reference>
<proteinExistence type="predicted"/>
<evidence type="ECO:0000313" key="3">
    <source>
        <dbReference type="Proteomes" id="UP001158087"/>
    </source>
</evidence>
<protein>
    <submittedName>
        <fullName evidence="2">Uncharacterized protein</fullName>
    </submittedName>
</protein>
<name>A0AA42KRP2_9HYPH</name>
<accession>A0AA42KRP2</accession>
<dbReference type="Proteomes" id="UP001158087">
    <property type="component" value="Unassembled WGS sequence"/>
</dbReference>
<evidence type="ECO:0000256" key="1">
    <source>
        <dbReference type="SAM" id="Coils"/>
    </source>
</evidence>
<gene>
    <name evidence="2" type="ORF">N7376_07665</name>
</gene>
<organism evidence="2 3">
    <name type="scientific">Brucella intermedia GD04153</name>
    <dbReference type="NCBI Taxonomy" id="2975438"/>
    <lineage>
        <taxon>Bacteria</taxon>
        <taxon>Pseudomonadati</taxon>
        <taxon>Pseudomonadota</taxon>
        <taxon>Alphaproteobacteria</taxon>
        <taxon>Hyphomicrobiales</taxon>
        <taxon>Brucellaceae</taxon>
        <taxon>Brucella/Ochrobactrum group</taxon>
        <taxon>Brucella</taxon>
    </lineage>
</organism>